<proteinExistence type="predicted"/>
<comment type="caution">
    <text evidence="3">The sequence shown here is derived from an EMBL/GenBank/DDBJ whole genome shotgun (WGS) entry which is preliminary data.</text>
</comment>
<dbReference type="InterPro" id="IPR002044">
    <property type="entry name" value="CBM20"/>
</dbReference>
<dbReference type="GO" id="GO:0016020">
    <property type="term" value="C:membrane"/>
    <property type="evidence" value="ECO:0007669"/>
    <property type="project" value="TreeGrafter"/>
</dbReference>
<evidence type="ECO:0000313" key="4">
    <source>
        <dbReference type="Proteomes" id="UP000077202"/>
    </source>
</evidence>
<dbReference type="InterPro" id="IPR013783">
    <property type="entry name" value="Ig-like_fold"/>
</dbReference>
<keyword evidence="4" id="KW-1185">Reference proteome</keyword>
<dbReference type="PANTHER" id="PTHR15048">
    <property type="entry name" value="STARCH-BINDING DOMAIN-CONTAINING PROTEIN 1"/>
    <property type="match status" value="1"/>
</dbReference>
<dbReference type="AlphaFoldDB" id="A0A176VZ67"/>
<dbReference type="SUPFAM" id="SSF49452">
    <property type="entry name" value="Starch-binding domain-like"/>
    <property type="match status" value="1"/>
</dbReference>
<dbReference type="Pfam" id="PF00686">
    <property type="entry name" value="CBM_20"/>
    <property type="match status" value="1"/>
</dbReference>
<dbReference type="CDD" id="cd05467">
    <property type="entry name" value="CBM20"/>
    <property type="match status" value="1"/>
</dbReference>
<dbReference type="Gene3D" id="2.60.40.10">
    <property type="entry name" value="Immunoglobulins"/>
    <property type="match status" value="1"/>
</dbReference>
<dbReference type="PANTHER" id="PTHR15048:SF0">
    <property type="entry name" value="STARCH-BINDING DOMAIN-CONTAINING PROTEIN 1"/>
    <property type="match status" value="1"/>
</dbReference>
<protein>
    <recommendedName>
        <fullName evidence="2">CBM20 domain-containing protein</fullName>
    </recommendedName>
</protein>
<dbReference type="SMART" id="SM01065">
    <property type="entry name" value="CBM_2"/>
    <property type="match status" value="1"/>
</dbReference>
<feature type="region of interest" description="Disordered" evidence="1">
    <location>
        <begin position="134"/>
        <end position="155"/>
    </location>
</feature>
<evidence type="ECO:0000259" key="2">
    <source>
        <dbReference type="PROSITE" id="PS51166"/>
    </source>
</evidence>
<evidence type="ECO:0000313" key="3">
    <source>
        <dbReference type="EMBL" id="OAE25683.1"/>
    </source>
</evidence>
<gene>
    <name evidence="3" type="ORF">AXG93_4368s1430</name>
</gene>
<organism evidence="3 4">
    <name type="scientific">Marchantia polymorpha subsp. ruderalis</name>
    <dbReference type="NCBI Taxonomy" id="1480154"/>
    <lineage>
        <taxon>Eukaryota</taxon>
        <taxon>Viridiplantae</taxon>
        <taxon>Streptophyta</taxon>
        <taxon>Embryophyta</taxon>
        <taxon>Marchantiophyta</taxon>
        <taxon>Marchantiopsida</taxon>
        <taxon>Marchantiidae</taxon>
        <taxon>Marchantiales</taxon>
        <taxon>Marchantiaceae</taxon>
        <taxon>Marchantia</taxon>
    </lineage>
</organism>
<evidence type="ECO:0000256" key="1">
    <source>
        <dbReference type="SAM" id="MobiDB-lite"/>
    </source>
</evidence>
<dbReference type="EMBL" id="LVLJ01002295">
    <property type="protein sequence ID" value="OAE25683.1"/>
    <property type="molecule type" value="Genomic_DNA"/>
</dbReference>
<feature type="domain" description="CBM20" evidence="2">
    <location>
        <begin position="159"/>
        <end position="260"/>
    </location>
</feature>
<name>A0A176VZ67_MARPO</name>
<reference evidence="3" key="1">
    <citation type="submission" date="2016-03" db="EMBL/GenBank/DDBJ databases">
        <title>Mechanisms controlling the formation of the plant cell surface in tip-growing cells are functionally conserved among land plants.</title>
        <authorList>
            <person name="Honkanen S."/>
            <person name="Jones V.A."/>
            <person name="Morieri G."/>
            <person name="Champion C."/>
            <person name="Hetherington A.J."/>
            <person name="Kelly S."/>
            <person name="Saint-Marcoux D."/>
            <person name="Proust H."/>
            <person name="Prescott H."/>
            <person name="Dolan L."/>
        </authorList>
    </citation>
    <scope>NUCLEOTIDE SEQUENCE [LARGE SCALE GENOMIC DNA]</scope>
    <source>
        <tissue evidence="3">Whole gametophyte</tissue>
    </source>
</reference>
<sequence>MMQPLVGLAGAACPPAVRWAAGTCTGEPTGKLGVTSAAPRISASSRNVFAKWNSRGTTERGAIGGSHTLFASISGRHSLKVKASAATEVDYGRMSNALAGRSSVYILMPCAKSKIPCLQDEVTVDLLTFEVEAESSDTSPAPEAQLESVADEESVAPIEDTRPKANVKFVLQKECHFGQQFNVVGDIAELGEWDPAHAVAMEWSEGHVWTAEVGIPVGLTVKWKFVMTGKRLELEWQPGEDKEFEIKDETDITVTEVWADSEPVEAGVVGDTEIVEEYTEPTSSANGVATASVDSDLQEAVAAIVADAEASTDEENANEETVEEKGIEILSGNEAEQVDAAEVPEVPVLDAAVATAVAEVGASNGALKTEPDYTQRPTSPVSVIQKDLQWTVRAISTLLGAPKKEDN</sequence>
<dbReference type="PROSITE" id="PS51166">
    <property type="entry name" value="CBM20"/>
    <property type="match status" value="1"/>
</dbReference>
<dbReference type="InterPro" id="IPR013784">
    <property type="entry name" value="Carb-bd-like_fold"/>
</dbReference>
<dbReference type="GO" id="GO:2001070">
    <property type="term" value="F:starch binding"/>
    <property type="evidence" value="ECO:0007669"/>
    <property type="project" value="InterPro"/>
</dbReference>
<dbReference type="Proteomes" id="UP000077202">
    <property type="component" value="Unassembled WGS sequence"/>
</dbReference>
<accession>A0A176VZ67</accession>